<evidence type="ECO:0000313" key="1">
    <source>
        <dbReference type="EMBL" id="AWV98690.1"/>
    </source>
</evidence>
<organism evidence="1 2">
    <name type="scientific">Arcticibacterium luteifluviistationis</name>
    <dbReference type="NCBI Taxonomy" id="1784714"/>
    <lineage>
        <taxon>Bacteria</taxon>
        <taxon>Pseudomonadati</taxon>
        <taxon>Bacteroidota</taxon>
        <taxon>Cytophagia</taxon>
        <taxon>Cytophagales</taxon>
        <taxon>Leadbetterellaceae</taxon>
        <taxon>Arcticibacterium</taxon>
    </lineage>
</organism>
<keyword evidence="2" id="KW-1185">Reference proteome</keyword>
<dbReference type="OrthoDB" id="622163at2"/>
<dbReference type="KEGG" id="als:DJ013_11105"/>
<dbReference type="EMBL" id="CP029480">
    <property type="protein sequence ID" value="AWV98690.1"/>
    <property type="molecule type" value="Genomic_DNA"/>
</dbReference>
<protein>
    <submittedName>
        <fullName evidence="1">RagB/SusD family nutrient uptake outer membrane protein</fullName>
    </submittedName>
</protein>
<dbReference type="SUPFAM" id="SSF48452">
    <property type="entry name" value="TPR-like"/>
    <property type="match status" value="1"/>
</dbReference>
<dbReference type="Pfam" id="PF12771">
    <property type="entry name" value="SusD-like_2"/>
    <property type="match status" value="1"/>
</dbReference>
<proteinExistence type="predicted"/>
<evidence type="ECO:0000313" key="2">
    <source>
        <dbReference type="Proteomes" id="UP000249873"/>
    </source>
</evidence>
<name>A0A2Z4GC80_9BACT</name>
<dbReference type="Gene3D" id="1.25.40.390">
    <property type="match status" value="1"/>
</dbReference>
<dbReference type="InterPro" id="IPR041662">
    <property type="entry name" value="SusD-like_2"/>
</dbReference>
<sequence>MKKFIAVILSLFTFSCEKYSEGLNIDPNNFTDAPGESIIGQANLTWVLITEGEASRMTGIFSDQFTGFSNQFVNFNVYDVKSSDFDGMWGNNYAGGIAQTRIVQEKAIEAGNNSLLGVSQIVEAVMGADLAALFGDVPFSQSAKPVEFPHPAFDNQLAVFEAAQELLSLGIENVGNAKVSDFYGSPIFVENNATWAEVAHTLKARYYLITKNYAAARDEAKLGISTNDRSLLSFHSDISGQENLYYQFGIEQRGGYLTATRSYLRKLINLSDISVDRVLYTPGEEARTAHYFSGNELNYNEGGYFAKDASYPIVDWYENKLILAEAEYRLGNEDAAKVAFNAVRRQLATKYNASFPEISIGGNTLLRVILEEKYITMVGSPQVYNDLRRTNNLVGVPVKSSVAPNIPQRFLYPEVEINTNDSFPGVIGLYTPTKVNE</sequence>
<dbReference type="PROSITE" id="PS51257">
    <property type="entry name" value="PROKAR_LIPOPROTEIN"/>
    <property type="match status" value="1"/>
</dbReference>
<dbReference type="AlphaFoldDB" id="A0A2Z4GC80"/>
<dbReference type="Proteomes" id="UP000249873">
    <property type="component" value="Chromosome"/>
</dbReference>
<dbReference type="RefSeq" id="WP_111371883.1">
    <property type="nucleotide sequence ID" value="NZ_CP029480.1"/>
</dbReference>
<reference evidence="1 2" key="1">
    <citation type="submission" date="2018-05" db="EMBL/GenBank/DDBJ databases">
        <title>Complete genome sequence of Arcticibacterium luteifluviistationis SM1504T, a cytophagaceae bacterium isolated from Arctic surface seawater.</title>
        <authorList>
            <person name="Li Y."/>
            <person name="Qin Q.-L."/>
        </authorList>
    </citation>
    <scope>NUCLEOTIDE SEQUENCE [LARGE SCALE GENOMIC DNA]</scope>
    <source>
        <strain evidence="1 2">SM1504</strain>
    </source>
</reference>
<dbReference type="InterPro" id="IPR011990">
    <property type="entry name" value="TPR-like_helical_dom_sf"/>
</dbReference>
<accession>A0A2Z4GC80</accession>
<gene>
    <name evidence="1" type="ORF">DJ013_11105</name>
</gene>